<evidence type="ECO:0000256" key="1">
    <source>
        <dbReference type="ARBA" id="ARBA00000312"/>
    </source>
</evidence>
<keyword evidence="11 20" id="KW-0808">Transferase</keyword>
<evidence type="ECO:0000256" key="7">
    <source>
        <dbReference type="ARBA" id="ARBA00007490"/>
    </source>
</evidence>
<comment type="similarity">
    <text evidence="7">Belongs to the CobU/CobP family.</text>
</comment>
<keyword evidence="13 20" id="KW-0418">Kinase</keyword>
<sequence>MIIFITGGERSGKSRYAQNRALSLSANPVYVATARHWGGDFEDRIRRHQQERGSEWTNYEEEKLVSALPLQQKVVVVDCVTLWLTNFFSDYKSDVQESLTAFKREIDALQKIDATFLIVSNEIGMGLHATTEVGRKFVELQGWANQHVASLAEEVIFMVSGIPLHVKPSLEKS</sequence>
<keyword evidence="10" id="KW-0169">Cobalamin biosynthesis</keyword>
<evidence type="ECO:0000313" key="20">
    <source>
        <dbReference type="EMBL" id="QHT71068.1"/>
    </source>
</evidence>
<evidence type="ECO:0000256" key="13">
    <source>
        <dbReference type="ARBA" id="ARBA00022777"/>
    </source>
</evidence>
<evidence type="ECO:0000256" key="4">
    <source>
        <dbReference type="ARBA" id="ARBA00003889"/>
    </source>
</evidence>
<accession>A0A6C0GSH8</accession>
<feature type="binding site" evidence="19">
    <location>
        <begin position="7"/>
        <end position="14"/>
    </location>
    <ligand>
        <name>GTP</name>
        <dbReference type="ChEBI" id="CHEBI:37565"/>
    </ligand>
</feature>
<dbReference type="InterPro" id="IPR027417">
    <property type="entry name" value="P-loop_NTPase"/>
</dbReference>
<feature type="active site" description="GMP-histidine intermediate" evidence="18">
    <location>
        <position position="48"/>
    </location>
</feature>
<dbReference type="GO" id="GO:0009236">
    <property type="term" value="P:cobalamin biosynthetic process"/>
    <property type="evidence" value="ECO:0007669"/>
    <property type="project" value="UniProtKB-UniPathway"/>
</dbReference>
<dbReference type="AlphaFoldDB" id="A0A6C0GSH8"/>
<feature type="binding site" evidence="19">
    <location>
        <position position="78"/>
    </location>
    <ligand>
        <name>GTP</name>
        <dbReference type="ChEBI" id="CHEBI:37565"/>
    </ligand>
</feature>
<evidence type="ECO:0000256" key="2">
    <source>
        <dbReference type="ARBA" id="ARBA00000711"/>
    </source>
</evidence>
<keyword evidence="12 19" id="KW-0547">Nucleotide-binding</keyword>
<comment type="pathway">
    <text evidence="5">Cofactor biosynthesis; adenosylcobalamin biosynthesis; adenosylcobalamin from cob(II)yrinate a,c-diamide: step 6/7.</text>
</comment>
<dbReference type="PIRSF" id="PIRSF006135">
    <property type="entry name" value="CobU"/>
    <property type="match status" value="1"/>
</dbReference>
<dbReference type="EMBL" id="CP048222">
    <property type="protein sequence ID" value="QHT71068.1"/>
    <property type="molecule type" value="Genomic_DNA"/>
</dbReference>
<evidence type="ECO:0000256" key="3">
    <source>
        <dbReference type="ARBA" id="ARBA00001522"/>
    </source>
</evidence>
<feature type="binding site" evidence="19">
    <location>
        <position position="60"/>
    </location>
    <ligand>
        <name>GTP</name>
        <dbReference type="ChEBI" id="CHEBI:37565"/>
    </ligand>
</feature>
<dbReference type="GO" id="GO:0005525">
    <property type="term" value="F:GTP binding"/>
    <property type="evidence" value="ECO:0007669"/>
    <property type="project" value="UniProtKB-KW"/>
</dbReference>
<dbReference type="GO" id="GO:0008820">
    <property type="term" value="F:cobinamide phosphate guanylyltransferase activity"/>
    <property type="evidence" value="ECO:0007669"/>
    <property type="project" value="UniProtKB-EC"/>
</dbReference>
<dbReference type="EC" id="2.7.1.156" evidence="8"/>
<keyword evidence="21" id="KW-1185">Reference proteome</keyword>
<comment type="function">
    <text evidence="4">Catalyzes ATP-dependent phosphorylation of adenosylcobinamide and addition of GMP to adenosylcobinamide phosphate.</text>
</comment>
<dbReference type="GO" id="GO:0005524">
    <property type="term" value="F:ATP binding"/>
    <property type="evidence" value="ECO:0007669"/>
    <property type="project" value="UniProtKB-KW"/>
</dbReference>
<dbReference type="RefSeq" id="WP_162447011.1">
    <property type="nucleotide sequence ID" value="NZ_CP048222.1"/>
</dbReference>
<dbReference type="CDD" id="cd00544">
    <property type="entry name" value="CobU"/>
    <property type="match status" value="1"/>
</dbReference>
<dbReference type="Proteomes" id="UP000480178">
    <property type="component" value="Chromosome"/>
</dbReference>
<evidence type="ECO:0000256" key="5">
    <source>
        <dbReference type="ARBA" id="ARBA00004692"/>
    </source>
</evidence>
<dbReference type="Gene3D" id="3.40.50.300">
    <property type="entry name" value="P-loop containing nucleotide triphosphate hydrolases"/>
    <property type="match status" value="1"/>
</dbReference>
<dbReference type="SUPFAM" id="SSF52540">
    <property type="entry name" value="P-loop containing nucleoside triphosphate hydrolases"/>
    <property type="match status" value="1"/>
</dbReference>
<proteinExistence type="inferred from homology"/>
<protein>
    <recommendedName>
        <fullName evidence="16">Adenosylcobinamide kinase</fullName>
        <ecNumber evidence="8">2.7.1.156</ecNumber>
        <ecNumber evidence="9">2.7.7.62</ecNumber>
    </recommendedName>
    <alternativeName>
        <fullName evidence="17">Adenosylcobinamide-phosphate guanylyltransferase</fullName>
    </alternativeName>
</protein>
<comment type="pathway">
    <text evidence="6">Cofactor biosynthesis; adenosylcobalamin biosynthesis; adenosylcobalamin from cob(II)yrinate a,c-diamide: step 5/7.</text>
</comment>
<evidence type="ECO:0000256" key="9">
    <source>
        <dbReference type="ARBA" id="ARBA00012523"/>
    </source>
</evidence>
<evidence type="ECO:0000256" key="6">
    <source>
        <dbReference type="ARBA" id="ARBA00005159"/>
    </source>
</evidence>
<evidence type="ECO:0000313" key="21">
    <source>
        <dbReference type="Proteomes" id="UP000480178"/>
    </source>
</evidence>
<comment type="catalytic activity">
    <reaction evidence="3">
        <text>adenosylcob(III)inamide + GTP = adenosylcob(III)inamide phosphate + GDP + H(+)</text>
        <dbReference type="Rhea" id="RHEA:15765"/>
        <dbReference type="ChEBI" id="CHEBI:2480"/>
        <dbReference type="ChEBI" id="CHEBI:15378"/>
        <dbReference type="ChEBI" id="CHEBI:37565"/>
        <dbReference type="ChEBI" id="CHEBI:58189"/>
        <dbReference type="ChEBI" id="CHEBI:58502"/>
        <dbReference type="EC" id="2.7.1.156"/>
    </reaction>
</comment>
<dbReference type="Pfam" id="PF02283">
    <property type="entry name" value="CobU"/>
    <property type="match status" value="1"/>
</dbReference>
<dbReference type="UniPathway" id="UPA00148">
    <property type="reaction ID" value="UER00236"/>
</dbReference>
<evidence type="ECO:0000256" key="18">
    <source>
        <dbReference type="PIRSR" id="PIRSR006135-1"/>
    </source>
</evidence>
<dbReference type="KEGG" id="rhoz:GXP67_32660"/>
<evidence type="ECO:0000256" key="14">
    <source>
        <dbReference type="ARBA" id="ARBA00022840"/>
    </source>
</evidence>
<gene>
    <name evidence="20" type="ORF">GXP67_32660</name>
</gene>
<dbReference type="GO" id="GO:0043752">
    <property type="term" value="F:adenosylcobinamide kinase activity"/>
    <property type="evidence" value="ECO:0007669"/>
    <property type="project" value="UniProtKB-EC"/>
</dbReference>
<dbReference type="PANTHER" id="PTHR34848">
    <property type="match status" value="1"/>
</dbReference>
<evidence type="ECO:0000256" key="16">
    <source>
        <dbReference type="ARBA" id="ARBA00029570"/>
    </source>
</evidence>
<keyword evidence="14" id="KW-0067">ATP-binding</keyword>
<dbReference type="EC" id="2.7.7.62" evidence="9"/>
<keyword evidence="15 19" id="KW-0342">GTP-binding</keyword>
<evidence type="ECO:0000256" key="11">
    <source>
        <dbReference type="ARBA" id="ARBA00022679"/>
    </source>
</evidence>
<organism evidence="20 21">
    <name type="scientific">Rhodocytophaga rosea</name>
    <dbReference type="NCBI Taxonomy" id="2704465"/>
    <lineage>
        <taxon>Bacteria</taxon>
        <taxon>Pseudomonadati</taxon>
        <taxon>Bacteroidota</taxon>
        <taxon>Cytophagia</taxon>
        <taxon>Cytophagales</taxon>
        <taxon>Rhodocytophagaceae</taxon>
        <taxon>Rhodocytophaga</taxon>
    </lineage>
</organism>
<comment type="catalytic activity">
    <reaction evidence="2">
        <text>adenosylcob(III)inamide phosphate + GTP + H(+) = adenosylcob(III)inamide-GDP + diphosphate</text>
        <dbReference type="Rhea" id="RHEA:22712"/>
        <dbReference type="ChEBI" id="CHEBI:15378"/>
        <dbReference type="ChEBI" id="CHEBI:33019"/>
        <dbReference type="ChEBI" id="CHEBI:37565"/>
        <dbReference type="ChEBI" id="CHEBI:58502"/>
        <dbReference type="ChEBI" id="CHEBI:60487"/>
        <dbReference type="EC" id="2.7.7.62"/>
    </reaction>
</comment>
<evidence type="ECO:0000256" key="19">
    <source>
        <dbReference type="PIRSR" id="PIRSR006135-2"/>
    </source>
</evidence>
<evidence type="ECO:0000256" key="17">
    <source>
        <dbReference type="ARBA" id="ARBA00030571"/>
    </source>
</evidence>
<evidence type="ECO:0000256" key="10">
    <source>
        <dbReference type="ARBA" id="ARBA00022573"/>
    </source>
</evidence>
<evidence type="ECO:0000256" key="8">
    <source>
        <dbReference type="ARBA" id="ARBA00012016"/>
    </source>
</evidence>
<name>A0A6C0GSH8_9BACT</name>
<dbReference type="PANTHER" id="PTHR34848:SF1">
    <property type="entry name" value="BIFUNCTIONAL ADENOSYLCOBALAMIN BIOSYNTHESIS PROTEIN COBU"/>
    <property type="match status" value="1"/>
</dbReference>
<evidence type="ECO:0000256" key="12">
    <source>
        <dbReference type="ARBA" id="ARBA00022741"/>
    </source>
</evidence>
<feature type="binding site" evidence="19">
    <location>
        <begin position="32"/>
        <end position="34"/>
    </location>
    <ligand>
        <name>GTP</name>
        <dbReference type="ChEBI" id="CHEBI:37565"/>
    </ligand>
</feature>
<evidence type="ECO:0000256" key="15">
    <source>
        <dbReference type="ARBA" id="ARBA00023134"/>
    </source>
</evidence>
<dbReference type="InterPro" id="IPR003203">
    <property type="entry name" value="CobU/CobP"/>
</dbReference>
<keyword evidence="20" id="KW-0548">Nucleotidyltransferase</keyword>
<reference evidence="20 21" key="1">
    <citation type="submission" date="2020-01" db="EMBL/GenBank/DDBJ databases">
        <authorList>
            <person name="Kim M.K."/>
        </authorList>
    </citation>
    <scope>NUCLEOTIDE SEQUENCE [LARGE SCALE GENOMIC DNA]</scope>
    <source>
        <strain evidence="20 21">172606-1</strain>
    </source>
</reference>
<comment type="catalytic activity">
    <reaction evidence="1">
        <text>adenosylcob(III)inamide + ATP = adenosylcob(III)inamide phosphate + ADP + H(+)</text>
        <dbReference type="Rhea" id="RHEA:15769"/>
        <dbReference type="ChEBI" id="CHEBI:2480"/>
        <dbReference type="ChEBI" id="CHEBI:15378"/>
        <dbReference type="ChEBI" id="CHEBI:30616"/>
        <dbReference type="ChEBI" id="CHEBI:58502"/>
        <dbReference type="ChEBI" id="CHEBI:456216"/>
        <dbReference type="EC" id="2.7.1.156"/>
    </reaction>
</comment>